<protein>
    <submittedName>
        <fullName evidence="10">Unannotated protein</fullName>
    </submittedName>
</protein>
<evidence type="ECO:0000256" key="2">
    <source>
        <dbReference type="ARBA" id="ARBA00009347"/>
    </source>
</evidence>
<comment type="similarity">
    <text evidence="2">Belongs to the acyl-CoA dehydrogenase family.</text>
</comment>
<name>A0A6J7DSQ1_9ZZZZ</name>
<evidence type="ECO:0000256" key="3">
    <source>
        <dbReference type="ARBA" id="ARBA00022630"/>
    </source>
</evidence>
<dbReference type="PANTHER" id="PTHR43884:SF12">
    <property type="entry name" value="ISOVALERYL-COA DEHYDROGENASE, MITOCHONDRIAL-RELATED"/>
    <property type="match status" value="1"/>
</dbReference>
<feature type="domain" description="Acyl-CoA dehydrogenase/oxidase C-terminal" evidence="7">
    <location>
        <begin position="258"/>
        <end position="406"/>
    </location>
</feature>
<evidence type="ECO:0000313" key="10">
    <source>
        <dbReference type="EMBL" id="CAB4873701.1"/>
    </source>
</evidence>
<feature type="region of interest" description="Disordered" evidence="6">
    <location>
        <begin position="1"/>
        <end position="28"/>
    </location>
</feature>
<dbReference type="Gene3D" id="1.20.140.10">
    <property type="entry name" value="Butyryl-CoA Dehydrogenase, subunit A, domain 3"/>
    <property type="match status" value="1"/>
</dbReference>
<dbReference type="InterPro" id="IPR046373">
    <property type="entry name" value="Acyl-CoA_Oxase/DH_mid-dom_sf"/>
</dbReference>
<dbReference type="PIRSF" id="PIRSF016578">
    <property type="entry name" value="HsaA"/>
    <property type="match status" value="1"/>
</dbReference>
<dbReference type="EMBL" id="CAFBLU010000012">
    <property type="protein sequence ID" value="CAB4873701.1"/>
    <property type="molecule type" value="Genomic_DNA"/>
</dbReference>
<feature type="domain" description="Acyl-CoA dehydrogenase/oxidase N-terminal" evidence="9">
    <location>
        <begin position="35"/>
        <end position="147"/>
    </location>
</feature>
<proteinExistence type="inferred from homology"/>
<evidence type="ECO:0000256" key="1">
    <source>
        <dbReference type="ARBA" id="ARBA00001974"/>
    </source>
</evidence>
<dbReference type="SUPFAM" id="SSF56645">
    <property type="entry name" value="Acyl-CoA dehydrogenase NM domain-like"/>
    <property type="match status" value="1"/>
</dbReference>
<dbReference type="GO" id="GO:0050660">
    <property type="term" value="F:flavin adenine dinucleotide binding"/>
    <property type="evidence" value="ECO:0007669"/>
    <property type="project" value="InterPro"/>
</dbReference>
<dbReference type="AlphaFoldDB" id="A0A6J7DSQ1"/>
<dbReference type="PROSITE" id="PS00073">
    <property type="entry name" value="ACYL_COA_DH_2"/>
    <property type="match status" value="1"/>
</dbReference>
<dbReference type="InterPro" id="IPR006089">
    <property type="entry name" value="Acyl-CoA_DH_CS"/>
</dbReference>
<keyword evidence="4" id="KW-0274">FAD</keyword>
<dbReference type="Pfam" id="PF02770">
    <property type="entry name" value="Acyl-CoA_dh_M"/>
    <property type="match status" value="1"/>
</dbReference>
<organism evidence="10">
    <name type="scientific">freshwater metagenome</name>
    <dbReference type="NCBI Taxonomy" id="449393"/>
    <lineage>
        <taxon>unclassified sequences</taxon>
        <taxon>metagenomes</taxon>
        <taxon>ecological metagenomes</taxon>
    </lineage>
</organism>
<evidence type="ECO:0000256" key="6">
    <source>
        <dbReference type="SAM" id="MobiDB-lite"/>
    </source>
</evidence>
<dbReference type="Pfam" id="PF00441">
    <property type="entry name" value="Acyl-CoA_dh_1"/>
    <property type="match status" value="1"/>
</dbReference>
<reference evidence="10" key="1">
    <citation type="submission" date="2020-05" db="EMBL/GenBank/DDBJ databases">
        <authorList>
            <person name="Chiriac C."/>
            <person name="Salcher M."/>
            <person name="Ghai R."/>
            <person name="Kavagutti S V."/>
        </authorList>
    </citation>
    <scope>NUCLEOTIDE SEQUENCE</scope>
</reference>
<dbReference type="Gene3D" id="2.40.110.10">
    <property type="entry name" value="Butyryl-CoA Dehydrogenase, subunit A, domain 2"/>
    <property type="match status" value="1"/>
</dbReference>
<evidence type="ECO:0000256" key="4">
    <source>
        <dbReference type="ARBA" id="ARBA00022827"/>
    </source>
</evidence>
<gene>
    <name evidence="10" type="ORF">UFOPK3444_00882</name>
</gene>
<dbReference type="InterPro" id="IPR037069">
    <property type="entry name" value="AcylCoA_DH/ox_N_sf"/>
</dbReference>
<dbReference type="Gene3D" id="1.10.540.10">
    <property type="entry name" value="Acyl-CoA dehydrogenase/oxidase, N-terminal domain"/>
    <property type="match status" value="1"/>
</dbReference>
<dbReference type="InterPro" id="IPR013786">
    <property type="entry name" value="AcylCoA_DH/ox_N"/>
</dbReference>
<comment type="cofactor">
    <cofactor evidence="1">
        <name>FAD</name>
        <dbReference type="ChEBI" id="CHEBI:57692"/>
    </cofactor>
</comment>
<evidence type="ECO:0000259" key="9">
    <source>
        <dbReference type="Pfam" id="PF02771"/>
    </source>
</evidence>
<evidence type="ECO:0000256" key="5">
    <source>
        <dbReference type="ARBA" id="ARBA00023002"/>
    </source>
</evidence>
<accession>A0A6J7DSQ1</accession>
<dbReference type="GO" id="GO:0003995">
    <property type="term" value="F:acyl-CoA dehydrogenase activity"/>
    <property type="evidence" value="ECO:0007669"/>
    <property type="project" value="InterPro"/>
</dbReference>
<dbReference type="PANTHER" id="PTHR43884">
    <property type="entry name" value="ACYL-COA DEHYDROGENASE"/>
    <property type="match status" value="1"/>
</dbReference>
<keyword evidence="3" id="KW-0285">Flavoprotein</keyword>
<feature type="domain" description="Acyl-CoA oxidase/dehydrogenase middle" evidence="8">
    <location>
        <begin position="151"/>
        <end position="246"/>
    </location>
</feature>
<dbReference type="InterPro" id="IPR036250">
    <property type="entry name" value="AcylCo_DH-like_C"/>
</dbReference>
<dbReference type="Pfam" id="PF02771">
    <property type="entry name" value="Acyl-CoA_dh_N"/>
    <property type="match status" value="1"/>
</dbReference>
<dbReference type="SUPFAM" id="SSF47203">
    <property type="entry name" value="Acyl-CoA dehydrogenase C-terminal domain-like"/>
    <property type="match status" value="1"/>
</dbReference>
<evidence type="ECO:0000259" key="7">
    <source>
        <dbReference type="Pfam" id="PF00441"/>
    </source>
</evidence>
<dbReference type="FunFam" id="1.20.140.10:FF:000004">
    <property type="entry name" value="Acyl-CoA dehydrogenase FadE25"/>
    <property type="match status" value="1"/>
</dbReference>
<evidence type="ECO:0000259" key="8">
    <source>
        <dbReference type="Pfam" id="PF02770"/>
    </source>
</evidence>
<dbReference type="InterPro" id="IPR009075">
    <property type="entry name" value="AcylCo_DH/oxidase_C"/>
</dbReference>
<dbReference type="InterPro" id="IPR009100">
    <property type="entry name" value="AcylCoA_DH/oxidase_NM_dom_sf"/>
</dbReference>
<keyword evidence="5" id="KW-0560">Oxidoreductase</keyword>
<sequence>MTIAKPSTEPIVTPEQGRVGSGRSTTGAKVDFDLTDEQELVRRTARNFTDSNIVDRARDNDRNEHFDLELVTMMAKQGYLGAVVPRQYGGAGLDYITYALLVEEIGRGCSSMRTVISVQTSLVCSSILRWGTEDQKLAYLPLLCSGEWLGCFGLTEPDTGSDAANQKTVATKTDGGWSITGRKMWISLGSHAKVALIFAQTDPSLGHRGIACFLVETDTEGFSTSPIHHKMGLRGCDTAELMLDNVVVGDDALMGEVGEGFKIAMSALDNGRYSVAAGCVGVCQGSLEASVDYSTKREQFGKPIASFQLVQQMLAEIKVSTEAARLLVLKAGDLKDKGRPSTTETSIAKWYATEAAVRCADTAIQVHGGSGYVDDYPVERYLRDVRVTTLYEGTSQIQQLIIGRDLTGINALVPPQGS</sequence>
<dbReference type="FunFam" id="1.10.540.10:FF:000002">
    <property type="entry name" value="Acyl-CoA dehydrogenase FadE19"/>
    <property type="match status" value="1"/>
</dbReference>
<dbReference type="InterPro" id="IPR006091">
    <property type="entry name" value="Acyl-CoA_Oxase/DH_mid-dom"/>
</dbReference>
<dbReference type="FunFam" id="2.40.110.10:FF:000001">
    <property type="entry name" value="Acyl-CoA dehydrogenase, mitochondrial"/>
    <property type="match status" value="1"/>
</dbReference>